<dbReference type="EMBL" id="JBCITK010000001">
    <property type="protein sequence ID" value="MEN0644553.1"/>
    <property type="molecule type" value="Genomic_DNA"/>
</dbReference>
<comment type="caution">
    <text evidence="1">The sequence shown here is derived from an EMBL/GenBank/DDBJ whole genome shotgun (WGS) entry which is preliminary data.</text>
</comment>
<organism evidence="1 2">
    <name type="scientific">Alkalicoccobacillus gibsonii</name>
    <dbReference type="NCBI Taxonomy" id="79881"/>
    <lineage>
        <taxon>Bacteria</taxon>
        <taxon>Bacillati</taxon>
        <taxon>Bacillota</taxon>
        <taxon>Bacilli</taxon>
        <taxon>Bacillales</taxon>
        <taxon>Bacillaceae</taxon>
        <taxon>Alkalicoccobacillus</taxon>
    </lineage>
</organism>
<dbReference type="RefSeq" id="WP_343131229.1">
    <property type="nucleotide sequence ID" value="NZ_JBCITK010000001.1"/>
</dbReference>
<reference evidence="1 2" key="1">
    <citation type="submission" date="2024-03" db="EMBL/GenBank/DDBJ databases">
        <title>Bacilli Hybrid Assemblies.</title>
        <authorList>
            <person name="Kovac J."/>
        </authorList>
    </citation>
    <scope>NUCLEOTIDE SEQUENCE [LARGE SCALE GENOMIC DNA]</scope>
    <source>
        <strain evidence="1 2">FSL R7-0666</strain>
    </source>
</reference>
<gene>
    <name evidence="1" type="ORF">MKY91_15480</name>
</gene>
<accession>A0ABU9VMY9</accession>
<protein>
    <submittedName>
        <fullName evidence="1">Uncharacterized protein</fullName>
    </submittedName>
</protein>
<name>A0ABU9VMY9_9BACI</name>
<evidence type="ECO:0000313" key="1">
    <source>
        <dbReference type="EMBL" id="MEN0644553.1"/>
    </source>
</evidence>
<proteinExistence type="predicted"/>
<dbReference type="Proteomes" id="UP001418796">
    <property type="component" value="Unassembled WGS sequence"/>
</dbReference>
<sequence>MIKQHDLTMFTSELKKLRSEYHHTSCVVLKACIREDIRFLEGICMRDRLLVK</sequence>
<keyword evidence="2" id="KW-1185">Reference proteome</keyword>
<evidence type="ECO:0000313" key="2">
    <source>
        <dbReference type="Proteomes" id="UP001418796"/>
    </source>
</evidence>